<dbReference type="SUPFAM" id="SSF55455">
    <property type="entry name" value="SRF-like"/>
    <property type="match status" value="2"/>
</dbReference>
<dbReference type="PANTHER" id="PTHR11945">
    <property type="entry name" value="MADS BOX PROTEIN"/>
    <property type="match status" value="1"/>
</dbReference>
<comment type="subcellular location">
    <subcellularLocation>
        <location evidence="1">Nucleus</location>
    </subcellularLocation>
</comment>
<evidence type="ECO:0000256" key="6">
    <source>
        <dbReference type="SAM" id="MobiDB-lite"/>
    </source>
</evidence>
<sequence>MGRPRGGTSKGKQKIEMCCIDGKEKRQVTFSKRRRGLFKKASEISTLSGASVAIVSFSKAGNRIEIRRIDNSGRRQVTFSKRRNGLFKKASELSTLCGASVAVVAFSSAGNVFAFGQPTVDAVVRRFDPLHADGADPAPAAVEDGGGGGDDVVVADPEELDALRRAEEQTKAQVAAEQARMRDVGDKVTQAMAGRTLWWEADVEALGEAELPEFVRALERLRDSVRRHASTLASTATPLPPPPEQEEEVPELDVSDYSF</sequence>
<reference evidence="8" key="1">
    <citation type="journal article" date="2009" name="Rice">
        <title>De Novo Next Generation Sequencing of Plant Genomes.</title>
        <authorList>
            <person name="Rounsley S."/>
            <person name="Marri P.R."/>
            <person name="Yu Y."/>
            <person name="He R."/>
            <person name="Sisneros N."/>
            <person name="Goicoechea J.L."/>
            <person name="Lee S.J."/>
            <person name="Angelova A."/>
            <person name="Kudrna D."/>
            <person name="Luo M."/>
            <person name="Affourtit J."/>
            <person name="Desany B."/>
            <person name="Knight J."/>
            <person name="Niazi F."/>
            <person name="Egholm M."/>
            <person name="Wing R.A."/>
        </authorList>
    </citation>
    <scope>NUCLEOTIDE SEQUENCE [LARGE SCALE GENOMIC DNA]</scope>
    <source>
        <strain evidence="8">cv. IRGC 105608</strain>
    </source>
</reference>
<dbReference type="InterPro" id="IPR002100">
    <property type="entry name" value="TF_MADSbox"/>
</dbReference>
<feature type="region of interest" description="Disordered" evidence="6">
    <location>
        <begin position="228"/>
        <end position="259"/>
    </location>
</feature>
<accession>A0A0D3GH61</accession>
<dbReference type="GO" id="GO:0046983">
    <property type="term" value="F:protein dimerization activity"/>
    <property type="evidence" value="ECO:0007669"/>
    <property type="project" value="InterPro"/>
</dbReference>
<evidence type="ECO:0000256" key="2">
    <source>
        <dbReference type="ARBA" id="ARBA00023015"/>
    </source>
</evidence>
<dbReference type="AlphaFoldDB" id="A0A0D3GH61"/>
<keyword evidence="4" id="KW-0804">Transcription</keyword>
<dbReference type="EnsemblPlants" id="OBART06G16360.1">
    <property type="protein sequence ID" value="OBART06G16360.1"/>
    <property type="gene ID" value="OBART06G16360"/>
</dbReference>
<dbReference type="SMART" id="SM00432">
    <property type="entry name" value="MADS"/>
    <property type="match status" value="2"/>
</dbReference>
<dbReference type="PANTHER" id="PTHR11945:SF776">
    <property type="entry name" value="AGAMOUS-LIKE 50-RELATED"/>
    <property type="match status" value="1"/>
</dbReference>
<dbReference type="STRING" id="65489.A0A0D3GH61"/>
<keyword evidence="2" id="KW-0805">Transcription regulation</keyword>
<keyword evidence="3" id="KW-0238">DNA-binding</keyword>
<dbReference type="InterPro" id="IPR036879">
    <property type="entry name" value="TF_MADSbox_sf"/>
</dbReference>
<dbReference type="Gene3D" id="3.40.1810.10">
    <property type="entry name" value="Transcription factor, MADS-box"/>
    <property type="match status" value="2"/>
</dbReference>
<dbReference type="HOGENOM" id="CLU_053053_5_5_1"/>
<dbReference type="CDD" id="cd00120">
    <property type="entry name" value="MADS"/>
    <property type="match status" value="1"/>
</dbReference>
<evidence type="ECO:0000313" key="9">
    <source>
        <dbReference type="Proteomes" id="UP000026960"/>
    </source>
</evidence>
<keyword evidence="9" id="KW-1185">Reference proteome</keyword>
<dbReference type="GO" id="GO:0000978">
    <property type="term" value="F:RNA polymerase II cis-regulatory region sequence-specific DNA binding"/>
    <property type="evidence" value="ECO:0007669"/>
    <property type="project" value="TreeGrafter"/>
</dbReference>
<dbReference type="Pfam" id="PF00319">
    <property type="entry name" value="SRF-TF"/>
    <property type="match status" value="2"/>
</dbReference>
<proteinExistence type="predicted"/>
<evidence type="ECO:0000259" key="7">
    <source>
        <dbReference type="PROSITE" id="PS50066"/>
    </source>
</evidence>
<dbReference type="GO" id="GO:0005634">
    <property type="term" value="C:nucleus"/>
    <property type="evidence" value="ECO:0007669"/>
    <property type="project" value="UniProtKB-SubCell"/>
</dbReference>
<evidence type="ECO:0000256" key="4">
    <source>
        <dbReference type="ARBA" id="ARBA00023163"/>
    </source>
</evidence>
<feature type="domain" description="MADS-box" evidence="7">
    <location>
        <begin position="59"/>
        <end position="119"/>
    </location>
</feature>
<feature type="domain" description="MADS-box" evidence="7">
    <location>
        <begin position="10"/>
        <end position="61"/>
    </location>
</feature>
<name>A0A0D3GH61_9ORYZ</name>
<evidence type="ECO:0000256" key="3">
    <source>
        <dbReference type="ARBA" id="ARBA00023125"/>
    </source>
</evidence>
<feature type="compositionally biased region" description="Acidic residues" evidence="6">
    <location>
        <begin position="244"/>
        <end position="259"/>
    </location>
</feature>
<evidence type="ECO:0000256" key="1">
    <source>
        <dbReference type="ARBA" id="ARBA00004123"/>
    </source>
</evidence>
<protein>
    <recommendedName>
        <fullName evidence="7">MADS-box domain-containing protein</fullName>
    </recommendedName>
</protein>
<organism evidence="8">
    <name type="scientific">Oryza barthii</name>
    <dbReference type="NCBI Taxonomy" id="65489"/>
    <lineage>
        <taxon>Eukaryota</taxon>
        <taxon>Viridiplantae</taxon>
        <taxon>Streptophyta</taxon>
        <taxon>Embryophyta</taxon>
        <taxon>Tracheophyta</taxon>
        <taxon>Spermatophyta</taxon>
        <taxon>Magnoliopsida</taxon>
        <taxon>Liliopsida</taxon>
        <taxon>Poales</taxon>
        <taxon>Poaceae</taxon>
        <taxon>BOP clade</taxon>
        <taxon>Oryzoideae</taxon>
        <taxon>Oryzeae</taxon>
        <taxon>Oryzinae</taxon>
        <taxon>Oryza</taxon>
    </lineage>
</organism>
<reference evidence="8" key="2">
    <citation type="submission" date="2015-03" db="UniProtKB">
        <authorList>
            <consortium name="EnsemblPlants"/>
        </authorList>
    </citation>
    <scope>IDENTIFICATION</scope>
</reference>
<dbReference type="PROSITE" id="PS50066">
    <property type="entry name" value="MADS_BOX_2"/>
    <property type="match status" value="2"/>
</dbReference>
<dbReference type="FunFam" id="3.40.1810.10:FF:000006">
    <property type="entry name" value="Agamous-like MADS-box protein AGL62"/>
    <property type="match status" value="1"/>
</dbReference>
<dbReference type="Gramene" id="OBART06G16360.1">
    <property type="protein sequence ID" value="OBART06G16360.1"/>
    <property type="gene ID" value="OBART06G16360"/>
</dbReference>
<dbReference type="PaxDb" id="65489-OBART06G16360.1"/>
<keyword evidence="5" id="KW-0539">Nucleus</keyword>
<evidence type="ECO:0000256" key="5">
    <source>
        <dbReference type="ARBA" id="ARBA00023242"/>
    </source>
</evidence>
<dbReference type="PRINTS" id="PR00404">
    <property type="entry name" value="MADSDOMAIN"/>
</dbReference>
<dbReference type="eggNOG" id="KOG0014">
    <property type="taxonomic scope" value="Eukaryota"/>
</dbReference>
<evidence type="ECO:0000313" key="8">
    <source>
        <dbReference type="EnsemblPlants" id="OBART06G16360.1"/>
    </source>
</evidence>
<dbReference type="GO" id="GO:0000981">
    <property type="term" value="F:DNA-binding transcription factor activity, RNA polymerase II-specific"/>
    <property type="evidence" value="ECO:0007669"/>
    <property type="project" value="TreeGrafter"/>
</dbReference>
<dbReference type="Proteomes" id="UP000026960">
    <property type="component" value="Chromosome 6"/>
</dbReference>